<dbReference type="GO" id="GO:0016787">
    <property type="term" value="F:hydrolase activity"/>
    <property type="evidence" value="ECO:0007669"/>
    <property type="project" value="UniProtKB-KW"/>
</dbReference>
<dbReference type="PIRSF" id="PIRSF017388">
    <property type="entry name" value="Esterase_lipase"/>
    <property type="match status" value="1"/>
</dbReference>
<evidence type="ECO:0000313" key="2">
    <source>
        <dbReference type="EMBL" id="MCJ8240749.1"/>
    </source>
</evidence>
<geneLocation type="plasmid" evidence="2">
    <name>unnamed</name>
</geneLocation>
<reference evidence="2 3" key="1">
    <citation type="submission" date="2022-03" db="EMBL/GenBank/DDBJ databases">
        <title>Rhizobium SSM4.3 sp. nov., isolated from Sediment (Gouqi Island).</title>
        <authorList>
            <person name="Chen G."/>
        </authorList>
    </citation>
    <scope>NUCLEOTIDE SEQUENCE [LARGE SCALE GENOMIC DNA]</scope>
    <source>
        <strain evidence="2 3">SSM4.3</strain>
        <plasmid evidence="2">unnamed</plasmid>
    </source>
</reference>
<comment type="caution">
    <text evidence="2">The sequence shown here is derived from an EMBL/GenBank/DDBJ whole genome shotgun (WGS) entry which is preliminary data.</text>
</comment>
<keyword evidence="2" id="KW-0614">Plasmid</keyword>
<evidence type="ECO:0000259" key="1">
    <source>
        <dbReference type="Pfam" id="PF12697"/>
    </source>
</evidence>
<keyword evidence="2" id="KW-0378">Hydrolase</keyword>
<organism evidence="2 3">
    <name type="scientific">Peteryoungia algae</name>
    <dbReference type="NCBI Taxonomy" id="2919917"/>
    <lineage>
        <taxon>Bacteria</taxon>
        <taxon>Pseudomonadati</taxon>
        <taxon>Pseudomonadota</taxon>
        <taxon>Alphaproteobacteria</taxon>
        <taxon>Hyphomicrobiales</taxon>
        <taxon>Rhizobiaceae</taxon>
        <taxon>Peteryoungia</taxon>
    </lineage>
</organism>
<dbReference type="Proteomes" id="UP001522662">
    <property type="component" value="Unassembled WGS sequence"/>
</dbReference>
<dbReference type="InterPro" id="IPR000073">
    <property type="entry name" value="AB_hydrolase_1"/>
</dbReference>
<dbReference type="EMBL" id="JALAYX010000008">
    <property type="protein sequence ID" value="MCJ8240749.1"/>
    <property type="molecule type" value="Genomic_DNA"/>
</dbReference>
<gene>
    <name evidence="2" type="ORF">MKJ03_20655</name>
</gene>
<dbReference type="Gene3D" id="3.40.50.1820">
    <property type="entry name" value="alpha/beta hydrolase"/>
    <property type="match status" value="1"/>
</dbReference>
<keyword evidence="3" id="KW-1185">Reference proteome</keyword>
<evidence type="ECO:0000313" key="3">
    <source>
        <dbReference type="Proteomes" id="UP001522662"/>
    </source>
</evidence>
<dbReference type="SUPFAM" id="SSF53474">
    <property type="entry name" value="alpha/beta-Hydrolases"/>
    <property type="match status" value="1"/>
</dbReference>
<proteinExistence type="predicted"/>
<dbReference type="Pfam" id="PF12697">
    <property type="entry name" value="Abhydrolase_6"/>
    <property type="match status" value="1"/>
</dbReference>
<feature type="domain" description="AB hydrolase-1" evidence="1">
    <location>
        <begin position="19"/>
        <end position="236"/>
    </location>
</feature>
<name>A0ABT0D626_9HYPH</name>
<sequence>MDCDNDPNPYFIHGSSIGLILLHGFTSTPQSVAYVGRQIHAATGATVSVPLLAGHGETPEALALTSYHDWLGSAKKELDRIRAECDLIVIAGLSLGGTIALNLSIRFPDLVDRVISINGSTGLYRPDQVVGLFNPGVDGFHRGIGSDIKHPTRRETCYDKIPLATMRERFVLTCATGIILPELKQPILVFQSREDHVVAPENGARIVRDVGSSDVRLQWLDQSYHVATLDNDRDQIVQQCSDFITELFSSPTG</sequence>
<dbReference type="InterPro" id="IPR012354">
    <property type="entry name" value="Esterase_lipase"/>
</dbReference>
<dbReference type="InterPro" id="IPR029058">
    <property type="entry name" value="AB_hydrolase_fold"/>
</dbReference>
<dbReference type="RefSeq" id="WP_245138065.1">
    <property type="nucleotide sequence ID" value="NZ_CP128477.1"/>
</dbReference>
<accession>A0ABT0D626</accession>
<protein>
    <submittedName>
        <fullName evidence="2">Alpha/beta fold hydrolase</fullName>
    </submittedName>
</protein>